<dbReference type="InterPro" id="IPR029033">
    <property type="entry name" value="His_PPase_superfam"/>
</dbReference>
<comment type="caution">
    <text evidence="3">The sequence shown here is derived from an EMBL/GenBank/DDBJ whole genome shotgun (WGS) entry which is preliminary data.</text>
</comment>
<organism evidence="3 4">
    <name type="scientific">Kinneretia aquatilis</name>
    <dbReference type="NCBI Taxonomy" id="2070761"/>
    <lineage>
        <taxon>Bacteria</taxon>
        <taxon>Pseudomonadati</taxon>
        <taxon>Pseudomonadota</taxon>
        <taxon>Betaproteobacteria</taxon>
        <taxon>Burkholderiales</taxon>
        <taxon>Sphaerotilaceae</taxon>
        <taxon>Roseateles</taxon>
    </lineage>
</organism>
<evidence type="ECO:0000256" key="2">
    <source>
        <dbReference type="PIRSR" id="PIRSR613078-2"/>
    </source>
</evidence>
<dbReference type="SMART" id="SM00855">
    <property type="entry name" value="PGAM"/>
    <property type="match status" value="1"/>
</dbReference>
<proteinExistence type="predicted"/>
<evidence type="ECO:0000313" key="3">
    <source>
        <dbReference type="EMBL" id="PND38389.1"/>
    </source>
</evidence>
<feature type="active site" description="Proton donor/acceptor" evidence="1">
    <location>
        <position position="87"/>
    </location>
</feature>
<feature type="binding site" evidence="2">
    <location>
        <begin position="13"/>
        <end position="20"/>
    </location>
    <ligand>
        <name>substrate</name>
    </ligand>
</feature>
<name>A0A2N8KY37_9BURK</name>
<reference evidence="3 4" key="1">
    <citation type="submission" date="2018-01" db="EMBL/GenBank/DDBJ databases">
        <title>Draft genome sequence of Paucibacter aquatile CR182 isolated from freshwater of the Nakdong River.</title>
        <authorList>
            <person name="Choi A."/>
            <person name="Chung E.J."/>
        </authorList>
    </citation>
    <scope>NUCLEOTIDE SEQUENCE [LARGE SCALE GENOMIC DNA]</scope>
    <source>
        <strain evidence="3 4">CR182</strain>
    </source>
</reference>
<sequence length="214" mass="23501">MPLDSSTRVLAIRHGETAWNRDKRIQGQLDVPLNDTGRAQAQRLGEVLAGESVDVVYSSDLGRARETAAAAAAALGHPVHLDPGLRERSFGVFQGQTWQEIAERWPDHSERWRRRDPDFGAEGGETLQEFYARSVSAVERVLQQHAGQTVLIMTHGGVLDCLYRAATRLPLQAPRTWTLGNAAINRLLFSDAGFTLVGWNDDAHLGGLGLDELA</sequence>
<dbReference type="InterPro" id="IPR050275">
    <property type="entry name" value="PGM_Phosphatase"/>
</dbReference>
<dbReference type="GO" id="GO:0016791">
    <property type="term" value="F:phosphatase activity"/>
    <property type="evidence" value="ECO:0007669"/>
    <property type="project" value="TreeGrafter"/>
</dbReference>
<gene>
    <name evidence="3" type="ORF">C1O66_13210</name>
</gene>
<dbReference type="Proteomes" id="UP000235916">
    <property type="component" value="Unassembled WGS sequence"/>
</dbReference>
<dbReference type="OrthoDB" id="9783269at2"/>
<dbReference type="SUPFAM" id="SSF53254">
    <property type="entry name" value="Phosphoglycerate mutase-like"/>
    <property type="match status" value="1"/>
</dbReference>
<dbReference type="EMBL" id="POSP01000003">
    <property type="protein sequence ID" value="PND38389.1"/>
    <property type="molecule type" value="Genomic_DNA"/>
</dbReference>
<feature type="binding site" evidence="2">
    <location>
        <begin position="114"/>
        <end position="115"/>
    </location>
    <ligand>
        <name>substrate</name>
    </ligand>
</feature>
<dbReference type="Gene3D" id="3.40.50.1240">
    <property type="entry name" value="Phosphoglycerate mutase-like"/>
    <property type="match status" value="1"/>
</dbReference>
<dbReference type="InterPro" id="IPR013078">
    <property type="entry name" value="His_Pase_superF_clade-1"/>
</dbReference>
<dbReference type="CDD" id="cd07067">
    <property type="entry name" value="HP_PGM_like"/>
    <property type="match status" value="1"/>
</dbReference>
<dbReference type="AlphaFoldDB" id="A0A2N8KY37"/>
<feature type="binding site" evidence="2">
    <location>
        <position position="63"/>
    </location>
    <ligand>
        <name>substrate</name>
    </ligand>
</feature>
<dbReference type="Pfam" id="PF00300">
    <property type="entry name" value="His_Phos_1"/>
    <property type="match status" value="1"/>
</dbReference>
<dbReference type="PANTHER" id="PTHR48100:SF1">
    <property type="entry name" value="HISTIDINE PHOSPHATASE FAMILY PROTEIN-RELATED"/>
    <property type="match status" value="1"/>
</dbReference>
<evidence type="ECO:0000256" key="1">
    <source>
        <dbReference type="PIRSR" id="PIRSR613078-1"/>
    </source>
</evidence>
<dbReference type="PANTHER" id="PTHR48100">
    <property type="entry name" value="BROAD-SPECIFICITY PHOSPHATASE YOR283W-RELATED"/>
    <property type="match status" value="1"/>
</dbReference>
<evidence type="ECO:0000313" key="4">
    <source>
        <dbReference type="Proteomes" id="UP000235916"/>
    </source>
</evidence>
<keyword evidence="4" id="KW-1185">Reference proteome</keyword>
<dbReference type="GO" id="GO:0005737">
    <property type="term" value="C:cytoplasm"/>
    <property type="evidence" value="ECO:0007669"/>
    <property type="project" value="TreeGrafter"/>
</dbReference>
<feature type="active site" description="Tele-phosphohistidine intermediate" evidence="1">
    <location>
        <position position="14"/>
    </location>
</feature>
<protein>
    <submittedName>
        <fullName evidence="3">Histidine phosphatase family protein</fullName>
    </submittedName>
</protein>
<accession>A0A2N8KY37</accession>